<dbReference type="Pfam" id="PF04347">
    <property type="entry name" value="FliO"/>
    <property type="match status" value="1"/>
</dbReference>
<keyword evidence="2" id="KW-1003">Cell membrane</keyword>
<accession>A0A2K8MMF1</accession>
<dbReference type="GO" id="GO:0044781">
    <property type="term" value="P:bacterial-type flagellum organization"/>
    <property type="evidence" value="ECO:0007669"/>
    <property type="project" value="InterPro"/>
</dbReference>
<dbReference type="AlphaFoldDB" id="A0A2K8MMF1"/>
<evidence type="ECO:0000256" key="3">
    <source>
        <dbReference type="ARBA" id="ARBA00022692"/>
    </source>
</evidence>
<dbReference type="Proteomes" id="UP000229081">
    <property type="component" value="Chromosome"/>
</dbReference>
<dbReference type="EMBL" id="CP024923">
    <property type="protein sequence ID" value="ATY33009.1"/>
    <property type="molecule type" value="Genomic_DNA"/>
</dbReference>
<keyword evidence="3 6" id="KW-0812">Transmembrane</keyword>
<sequence length="84" mass="9373">MMWSYILKLVILLPLVCGLLIGCLYAWRKLEARLPKNQGTRMVQVKETMMLAPGLRLAVVEFEGQKLLVSVSRSGVTLVDKAQG</sequence>
<evidence type="ECO:0000256" key="6">
    <source>
        <dbReference type="SAM" id="Phobius"/>
    </source>
</evidence>
<protein>
    <submittedName>
        <fullName evidence="7">Flagellar biogenesis protein</fullName>
    </submittedName>
</protein>
<keyword evidence="7" id="KW-0966">Cell projection</keyword>
<name>A0A2K8MMF1_9SPHN</name>
<feature type="transmembrane region" description="Helical" evidence="6">
    <location>
        <begin position="6"/>
        <end position="27"/>
    </location>
</feature>
<keyword evidence="7" id="KW-0969">Cilium</keyword>
<reference evidence="7 8" key="1">
    <citation type="submission" date="2017-11" db="EMBL/GenBank/DDBJ databases">
        <title>Complete genome sequence of Sphingomonas sp. Strain Cra20, a psychrotolerant potential plant growth promoting rhizobacteria.</title>
        <authorList>
            <person name="Luo Y."/>
        </authorList>
    </citation>
    <scope>NUCLEOTIDE SEQUENCE [LARGE SCALE GENOMIC DNA]</scope>
    <source>
        <strain evidence="7 8">Cra20</strain>
    </source>
</reference>
<dbReference type="GO" id="GO:0016020">
    <property type="term" value="C:membrane"/>
    <property type="evidence" value="ECO:0007669"/>
    <property type="project" value="InterPro"/>
</dbReference>
<proteinExistence type="predicted"/>
<dbReference type="OrthoDB" id="7409867at2"/>
<keyword evidence="5 6" id="KW-0472">Membrane</keyword>
<evidence type="ECO:0000256" key="1">
    <source>
        <dbReference type="ARBA" id="ARBA00004236"/>
    </source>
</evidence>
<comment type="subcellular location">
    <subcellularLocation>
        <location evidence="1">Cell membrane</location>
    </subcellularLocation>
</comment>
<dbReference type="InterPro" id="IPR022781">
    <property type="entry name" value="Flagellar_biosynth_FliO"/>
</dbReference>
<keyword evidence="7" id="KW-0282">Flagellum</keyword>
<keyword evidence="4 6" id="KW-1133">Transmembrane helix</keyword>
<evidence type="ECO:0000313" key="7">
    <source>
        <dbReference type="EMBL" id="ATY33009.1"/>
    </source>
</evidence>
<evidence type="ECO:0000256" key="4">
    <source>
        <dbReference type="ARBA" id="ARBA00022989"/>
    </source>
</evidence>
<keyword evidence="8" id="KW-1185">Reference proteome</keyword>
<dbReference type="KEGG" id="sphc:CVN68_14405"/>
<evidence type="ECO:0000313" key="8">
    <source>
        <dbReference type="Proteomes" id="UP000229081"/>
    </source>
</evidence>
<evidence type="ECO:0000256" key="2">
    <source>
        <dbReference type="ARBA" id="ARBA00022475"/>
    </source>
</evidence>
<evidence type="ECO:0000256" key="5">
    <source>
        <dbReference type="ARBA" id="ARBA00023136"/>
    </source>
</evidence>
<gene>
    <name evidence="7" type="ORF">CVN68_14405</name>
</gene>
<organism evidence="7 8">
    <name type="scientific">Sphingomonas psychrotolerans</name>
    <dbReference type="NCBI Taxonomy" id="1327635"/>
    <lineage>
        <taxon>Bacteria</taxon>
        <taxon>Pseudomonadati</taxon>
        <taxon>Pseudomonadota</taxon>
        <taxon>Alphaproteobacteria</taxon>
        <taxon>Sphingomonadales</taxon>
        <taxon>Sphingomonadaceae</taxon>
        <taxon>Sphingomonas</taxon>
    </lineage>
</organism>